<feature type="domain" description="C2H2-type" evidence="15">
    <location>
        <begin position="348"/>
        <end position="375"/>
    </location>
</feature>
<dbReference type="FunFam" id="3.30.160.60:FF:000321">
    <property type="entry name" value="myeloid zinc finger 1 isoform X1"/>
    <property type="match status" value="1"/>
</dbReference>
<sequence>MMETSCRLWKKDEAESQEGDSSGNETCDKSSKCQRFTKKSLNVSDGKVVAELIGASTEPMECVFVKDEEEEEAEKEEDDKDQISDIDAEDDFVQSEHWPMENKSKSIESDNDQGEIDEDNFQTVYISEDGTTVIGDKLSVVTCSECGERFVAKPEKLKSSKPVKCIKCSILANGPQKPNKWTKEALREGFLYLPKNSSRDATEAFTINSKVVIKKIMCGDRSAESPPKVHPGNKVLMCEECGRYFAQQAALDIHHRIHTGEKPFICLKCGKGFRSKGNLVSHQTVHTDDKQFQCSICDKYFKRSLGLIEHMRLHTGEKPFTCPDCGKCFSQRSAFSTHQKIHADGKVFTCFDCGRCFKTKADLRTHELVHLGDKPFQCTECGEGFTRRANLLRHQRTHSGVKPFSCPDCGKTFTRKLGLLKHERLHIREKAQAKFRASMAFVASQASP</sequence>
<evidence type="ECO:0000256" key="3">
    <source>
        <dbReference type="ARBA" id="ARBA00022499"/>
    </source>
</evidence>
<evidence type="ECO:0000256" key="14">
    <source>
        <dbReference type="SAM" id="MobiDB-lite"/>
    </source>
</evidence>
<keyword evidence="5" id="KW-0677">Repeat</keyword>
<proteinExistence type="inferred from homology"/>
<feature type="compositionally biased region" description="Acidic residues" evidence="14">
    <location>
        <begin position="67"/>
        <end position="93"/>
    </location>
</feature>
<feature type="domain" description="C2H2-type" evidence="15">
    <location>
        <begin position="404"/>
        <end position="431"/>
    </location>
</feature>
<accession>A0AAV2ZV50</accession>
<comment type="similarity">
    <text evidence="2">Belongs to the krueppel C2H2-type zinc-finger protein family.</text>
</comment>
<dbReference type="EMBL" id="DYDO01000012">
    <property type="protein sequence ID" value="DBA15470.1"/>
    <property type="molecule type" value="Genomic_DNA"/>
</dbReference>
<dbReference type="SUPFAM" id="SSF57667">
    <property type="entry name" value="beta-beta-alpha zinc fingers"/>
    <property type="match status" value="4"/>
</dbReference>
<keyword evidence="3" id="KW-1017">Isopeptide bond</keyword>
<dbReference type="InterPro" id="IPR036236">
    <property type="entry name" value="Znf_C2H2_sf"/>
</dbReference>
<comment type="subcellular location">
    <subcellularLocation>
        <location evidence="1">Nucleus</location>
    </subcellularLocation>
</comment>
<keyword evidence="6 13" id="KW-0863">Zinc-finger</keyword>
<feature type="region of interest" description="Disordered" evidence="14">
    <location>
        <begin position="62"/>
        <end position="115"/>
    </location>
</feature>
<dbReference type="PROSITE" id="PS50157">
    <property type="entry name" value="ZINC_FINGER_C2H2_2"/>
    <property type="match status" value="7"/>
</dbReference>
<dbReference type="PANTHER" id="PTHR23235">
    <property type="entry name" value="KRUEPPEL-LIKE TRANSCRIPTION FACTOR"/>
    <property type="match status" value="1"/>
</dbReference>
<keyword evidence="11" id="KW-0804">Transcription</keyword>
<dbReference type="EMBL" id="DYDO01000012">
    <property type="protein sequence ID" value="DBA15471.1"/>
    <property type="molecule type" value="Genomic_DNA"/>
</dbReference>
<dbReference type="GO" id="GO:0000981">
    <property type="term" value="F:DNA-binding transcription factor activity, RNA polymerase II-specific"/>
    <property type="evidence" value="ECO:0007669"/>
    <property type="project" value="TreeGrafter"/>
</dbReference>
<evidence type="ECO:0000256" key="5">
    <source>
        <dbReference type="ARBA" id="ARBA00022737"/>
    </source>
</evidence>
<dbReference type="PROSITE" id="PS00028">
    <property type="entry name" value="ZINC_FINGER_C2H2_1"/>
    <property type="match status" value="7"/>
</dbReference>
<evidence type="ECO:0000256" key="8">
    <source>
        <dbReference type="ARBA" id="ARBA00022843"/>
    </source>
</evidence>
<dbReference type="GO" id="GO:0008270">
    <property type="term" value="F:zinc ion binding"/>
    <property type="evidence" value="ECO:0007669"/>
    <property type="project" value="UniProtKB-KW"/>
</dbReference>
<dbReference type="GO" id="GO:0005634">
    <property type="term" value="C:nucleus"/>
    <property type="evidence" value="ECO:0007669"/>
    <property type="project" value="UniProtKB-SubCell"/>
</dbReference>
<evidence type="ECO:0000256" key="6">
    <source>
        <dbReference type="ARBA" id="ARBA00022771"/>
    </source>
</evidence>
<reference evidence="16" key="1">
    <citation type="thesis" date="2020" institute="ProQuest LLC" country="789 East Eisenhower Parkway, Ann Arbor, MI, USA">
        <title>Comparative Genomics and Chromosome Evolution.</title>
        <authorList>
            <person name="Mudd A.B."/>
        </authorList>
    </citation>
    <scope>NUCLEOTIDE SEQUENCE</scope>
    <source>
        <strain evidence="16">1538</strain>
        <tissue evidence="16">Blood</tissue>
    </source>
</reference>
<dbReference type="Gene3D" id="3.30.160.60">
    <property type="entry name" value="Classic Zinc Finger"/>
    <property type="match status" value="7"/>
</dbReference>
<dbReference type="Proteomes" id="UP001181693">
    <property type="component" value="Unassembled WGS sequence"/>
</dbReference>
<feature type="domain" description="C2H2-type" evidence="15">
    <location>
        <begin position="292"/>
        <end position="319"/>
    </location>
</feature>
<evidence type="ECO:0000256" key="10">
    <source>
        <dbReference type="ARBA" id="ARBA00023125"/>
    </source>
</evidence>
<evidence type="ECO:0000256" key="12">
    <source>
        <dbReference type="ARBA" id="ARBA00023242"/>
    </source>
</evidence>
<keyword evidence="12" id="KW-0539">Nucleus</keyword>
<name>A0AAV2ZV50_PYXAD</name>
<feature type="domain" description="C2H2-type" evidence="15">
    <location>
        <begin position="320"/>
        <end position="347"/>
    </location>
</feature>
<keyword evidence="17" id="KW-1185">Reference proteome</keyword>
<keyword evidence="9" id="KW-0805">Transcription regulation</keyword>
<feature type="compositionally biased region" description="Basic and acidic residues" evidence="14">
    <location>
        <begin position="98"/>
        <end position="108"/>
    </location>
</feature>
<dbReference type="FunFam" id="3.30.160.60:FF:000303">
    <property type="entry name" value="Zinc finger protein 41"/>
    <property type="match status" value="1"/>
</dbReference>
<organism evidence="16 17">
    <name type="scientific">Pyxicephalus adspersus</name>
    <name type="common">African bullfrog</name>
    <dbReference type="NCBI Taxonomy" id="30357"/>
    <lineage>
        <taxon>Eukaryota</taxon>
        <taxon>Metazoa</taxon>
        <taxon>Chordata</taxon>
        <taxon>Craniata</taxon>
        <taxon>Vertebrata</taxon>
        <taxon>Euteleostomi</taxon>
        <taxon>Amphibia</taxon>
        <taxon>Batrachia</taxon>
        <taxon>Anura</taxon>
        <taxon>Neobatrachia</taxon>
        <taxon>Ranoidea</taxon>
        <taxon>Pyxicephalidae</taxon>
        <taxon>Pyxicephalinae</taxon>
        <taxon>Pyxicephalus</taxon>
    </lineage>
</organism>
<protein>
    <recommendedName>
        <fullName evidence="15">C2H2-type domain-containing protein</fullName>
    </recommendedName>
</protein>
<keyword evidence="4" id="KW-0479">Metal-binding</keyword>
<gene>
    <name evidence="16" type="ORF">GDO54_004677</name>
</gene>
<dbReference type="AlphaFoldDB" id="A0AAV2ZV50"/>
<feature type="domain" description="C2H2-type" evidence="15">
    <location>
        <begin position="264"/>
        <end position="291"/>
    </location>
</feature>
<evidence type="ECO:0000256" key="1">
    <source>
        <dbReference type="ARBA" id="ARBA00004123"/>
    </source>
</evidence>
<dbReference type="FunFam" id="3.30.160.60:FF:001846">
    <property type="entry name" value="ZNF121 isoform 1"/>
    <property type="match status" value="1"/>
</dbReference>
<feature type="region of interest" description="Disordered" evidence="14">
    <location>
        <begin position="1"/>
        <end position="34"/>
    </location>
</feature>
<dbReference type="InterPro" id="IPR013087">
    <property type="entry name" value="Znf_C2H2_type"/>
</dbReference>
<dbReference type="GO" id="GO:0000978">
    <property type="term" value="F:RNA polymerase II cis-regulatory region sequence-specific DNA binding"/>
    <property type="evidence" value="ECO:0007669"/>
    <property type="project" value="TreeGrafter"/>
</dbReference>
<evidence type="ECO:0000256" key="13">
    <source>
        <dbReference type="PROSITE-ProRule" id="PRU00042"/>
    </source>
</evidence>
<evidence type="ECO:0000259" key="15">
    <source>
        <dbReference type="PROSITE" id="PS50157"/>
    </source>
</evidence>
<dbReference type="FunFam" id="3.30.160.60:FF:000620">
    <property type="entry name" value="Zinc finger protein 263"/>
    <property type="match status" value="1"/>
</dbReference>
<feature type="domain" description="C2H2-type" evidence="15">
    <location>
        <begin position="376"/>
        <end position="403"/>
    </location>
</feature>
<feature type="domain" description="C2H2-type" evidence="15">
    <location>
        <begin position="236"/>
        <end position="263"/>
    </location>
</feature>
<dbReference type="FunFam" id="3.30.160.60:FF:000495">
    <property type="entry name" value="zinc finger protein 668"/>
    <property type="match status" value="1"/>
</dbReference>
<dbReference type="Pfam" id="PF00096">
    <property type="entry name" value="zf-C2H2"/>
    <property type="match status" value="7"/>
</dbReference>
<evidence type="ECO:0000256" key="2">
    <source>
        <dbReference type="ARBA" id="ARBA00006991"/>
    </source>
</evidence>
<comment type="caution">
    <text evidence="16">The sequence shown here is derived from an EMBL/GenBank/DDBJ whole genome shotgun (WGS) entry which is preliminary data.</text>
</comment>
<evidence type="ECO:0000313" key="17">
    <source>
        <dbReference type="Proteomes" id="UP001181693"/>
    </source>
</evidence>
<dbReference type="SMART" id="SM00355">
    <property type="entry name" value="ZnF_C2H2"/>
    <property type="match status" value="7"/>
</dbReference>
<evidence type="ECO:0000256" key="4">
    <source>
        <dbReference type="ARBA" id="ARBA00022723"/>
    </source>
</evidence>
<evidence type="ECO:0000313" key="16">
    <source>
        <dbReference type="EMBL" id="DBA15472.1"/>
    </source>
</evidence>
<keyword evidence="7" id="KW-0862">Zinc</keyword>
<keyword evidence="10" id="KW-0238">DNA-binding</keyword>
<keyword evidence="8" id="KW-0832">Ubl conjugation</keyword>
<evidence type="ECO:0000256" key="7">
    <source>
        <dbReference type="ARBA" id="ARBA00022833"/>
    </source>
</evidence>
<evidence type="ECO:0000256" key="9">
    <source>
        <dbReference type="ARBA" id="ARBA00023015"/>
    </source>
</evidence>
<dbReference type="FunFam" id="3.30.160.60:FF:000557">
    <property type="entry name" value="zinc finger and SCAN domain-containing protein 29"/>
    <property type="match status" value="1"/>
</dbReference>
<dbReference type="PANTHER" id="PTHR23235:SF142">
    <property type="entry name" value="ZINC FINGER PROTEIN 384"/>
    <property type="match status" value="1"/>
</dbReference>
<evidence type="ECO:0000256" key="11">
    <source>
        <dbReference type="ARBA" id="ARBA00023163"/>
    </source>
</evidence>
<dbReference type="EMBL" id="DYDO01000012">
    <property type="protein sequence ID" value="DBA15472.1"/>
    <property type="molecule type" value="Genomic_DNA"/>
</dbReference>